<accession>A0A941INW0</accession>
<dbReference type="RefSeq" id="WP_212528940.1">
    <property type="nucleotide sequence ID" value="NZ_JAGSOG010000058.1"/>
</dbReference>
<feature type="transmembrane region" description="Helical" evidence="1">
    <location>
        <begin position="477"/>
        <end position="495"/>
    </location>
</feature>
<dbReference type="EMBL" id="JAGSOG010000058">
    <property type="protein sequence ID" value="MBR7834419.1"/>
    <property type="molecule type" value="Genomic_DNA"/>
</dbReference>
<keyword evidence="1" id="KW-0472">Membrane</keyword>
<organism evidence="2 3">
    <name type="scientific">Actinospica durhamensis</name>
    <dbReference type="NCBI Taxonomy" id="1508375"/>
    <lineage>
        <taxon>Bacteria</taxon>
        <taxon>Bacillati</taxon>
        <taxon>Actinomycetota</taxon>
        <taxon>Actinomycetes</taxon>
        <taxon>Catenulisporales</taxon>
        <taxon>Actinospicaceae</taxon>
        <taxon>Actinospica</taxon>
    </lineage>
</organism>
<evidence type="ECO:0000256" key="1">
    <source>
        <dbReference type="SAM" id="Phobius"/>
    </source>
</evidence>
<dbReference type="AlphaFoldDB" id="A0A941INW0"/>
<reference evidence="2" key="1">
    <citation type="submission" date="2021-04" db="EMBL/GenBank/DDBJ databases">
        <title>Genome based classification of Actinospica acidithermotolerans sp. nov., an actinobacterium isolated from an Indonesian hot spring.</title>
        <authorList>
            <person name="Kusuma A.B."/>
            <person name="Putra K.E."/>
            <person name="Nafisah S."/>
            <person name="Loh J."/>
            <person name="Nouioui I."/>
            <person name="Goodfellow M."/>
        </authorList>
    </citation>
    <scope>NUCLEOTIDE SEQUENCE</scope>
    <source>
        <strain evidence="2">CSCA 57</strain>
    </source>
</reference>
<name>A0A941INW0_9ACTN</name>
<evidence type="ECO:0008006" key="4">
    <source>
        <dbReference type="Google" id="ProtNLM"/>
    </source>
</evidence>
<sequence>MDLRVGEPAVDDPMGAAGWGPRRRVRASVIAALLLGGHPEAVRGPAAVRLVGAQVLGTLSLDYAEFQHHLRLKECRFAETIWLYGAHTRQVSVIGSALVGLDASLARIDGNLRLIGNHVDGQVSLAGTHVIGDLRLDGARLRNVGKVALNAPRLRVENDLSMQERFRAEGEVTIRGAHVGGEIRMEEAELENPGGIAFYASRGDFGSNIQASGLAARGEVRLSGAKVAGLVDLRDARLISPGGDALIAHRAEIGASLDCTKDFRAEGRVRLTGSRIGGNLNFGGARLVNPHGFALDAQDLSVAGRVHCNHGFHASGSVDLSGSTVRSSVSFHTAVLTDPAKWSLALWHARVGLLDLRSATKAAGGVNLRHSVLNVLRDEPATWPDTIVLDGLTYKALEPADMAASRADWLKRHREGFLPQPYEQLASVYRQTGQDGDARLILLAKQRERRRRLPWYARAWGHLQDAAVGYGYRPERAIGWLLGLLVLGTVVFSLWPPTAATTDPHPVFNPVVYTLDLLLPVINFGQGKSFIPTPGLQWIAYVLTAAGWILATTIAAAVARAVNRN</sequence>
<proteinExistence type="predicted"/>
<keyword evidence="1" id="KW-0812">Transmembrane</keyword>
<evidence type="ECO:0000313" key="3">
    <source>
        <dbReference type="Proteomes" id="UP000675781"/>
    </source>
</evidence>
<comment type="caution">
    <text evidence="2">The sequence shown here is derived from an EMBL/GenBank/DDBJ whole genome shotgun (WGS) entry which is preliminary data.</text>
</comment>
<dbReference type="Proteomes" id="UP000675781">
    <property type="component" value="Unassembled WGS sequence"/>
</dbReference>
<gene>
    <name evidence="2" type="ORF">KDL01_14180</name>
</gene>
<protein>
    <recommendedName>
        <fullName evidence="4">Membrane-associated oxidoreductase</fullName>
    </recommendedName>
</protein>
<keyword evidence="3" id="KW-1185">Reference proteome</keyword>
<evidence type="ECO:0000313" key="2">
    <source>
        <dbReference type="EMBL" id="MBR7834419.1"/>
    </source>
</evidence>
<feature type="transmembrane region" description="Helical" evidence="1">
    <location>
        <begin position="538"/>
        <end position="559"/>
    </location>
</feature>
<keyword evidence="1" id="KW-1133">Transmembrane helix</keyword>